<evidence type="ECO:0000313" key="3">
    <source>
        <dbReference type="Proteomes" id="UP000559182"/>
    </source>
</evidence>
<accession>A0A839NBC2</accession>
<sequence length="33" mass="3399">MDTILQAGQSLGLPLLLLGIVAGALRLHSKVSL</sequence>
<dbReference type="EMBL" id="JACHVQ010000001">
    <property type="protein sequence ID" value="MBB2892021.1"/>
    <property type="molecule type" value="Genomic_DNA"/>
</dbReference>
<comment type="caution">
    <text evidence="2">The sequence shown here is derived from an EMBL/GenBank/DDBJ whole genome shotgun (WGS) entry which is preliminary data.</text>
</comment>
<name>A0A839NBC2_9MICO</name>
<keyword evidence="3" id="KW-1185">Reference proteome</keyword>
<protein>
    <submittedName>
        <fullName evidence="2">Uncharacterized protein</fullName>
    </submittedName>
</protein>
<evidence type="ECO:0000313" key="2">
    <source>
        <dbReference type="EMBL" id="MBB2892021.1"/>
    </source>
</evidence>
<gene>
    <name evidence="2" type="ORF">FHU39_002005</name>
</gene>
<evidence type="ECO:0000256" key="1">
    <source>
        <dbReference type="SAM" id="Phobius"/>
    </source>
</evidence>
<keyword evidence="1" id="KW-0472">Membrane</keyword>
<organism evidence="2 3">
    <name type="scientific">Flexivirga oryzae</name>
    <dbReference type="NCBI Taxonomy" id="1794944"/>
    <lineage>
        <taxon>Bacteria</taxon>
        <taxon>Bacillati</taxon>
        <taxon>Actinomycetota</taxon>
        <taxon>Actinomycetes</taxon>
        <taxon>Micrococcales</taxon>
        <taxon>Dermacoccaceae</taxon>
        <taxon>Flexivirga</taxon>
    </lineage>
</organism>
<keyword evidence="1" id="KW-0812">Transmembrane</keyword>
<dbReference type="Proteomes" id="UP000559182">
    <property type="component" value="Unassembled WGS sequence"/>
</dbReference>
<proteinExistence type="predicted"/>
<reference evidence="2 3" key="1">
    <citation type="submission" date="2020-08" db="EMBL/GenBank/DDBJ databases">
        <title>Sequencing the genomes of 1000 actinobacteria strains.</title>
        <authorList>
            <person name="Klenk H.-P."/>
        </authorList>
    </citation>
    <scope>NUCLEOTIDE SEQUENCE [LARGE SCALE GENOMIC DNA]</scope>
    <source>
        <strain evidence="2 3">DSM 105369</strain>
    </source>
</reference>
<dbReference type="AlphaFoldDB" id="A0A839NBC2"/>
<feature type="transmembrane region" description="Helical" evidence="1">
    <location>
        <begin position="6"/>
        <end position="27"/>
    </location>
</feature>
<keyword evidence="1" id="KW-1133">Transmembrane helix</keyword>